<organism evidence="2">
    <name type="scientific">marine metagenome</name>
    <dbReference type="NCBI Taxonomy" id="408172"/>
    <lineage>
        <taxon>unclassified sequences</taxon>
        <taxon>metagenomes</taxon>
        <taxon>ecological metagenomes</taxon>
    </lineage>
</organism>
<proteinExistence type="predicted"/>
<sequence>MEKDYTTHSFRSLFPDHPDDQPTRDKCPLCGSASLEYQKKPSFGKGGLRGVLEEHTPVYCKNCQGRIRTEGLDRRLVVDSTELYEGVGRFQDPENPY</sequence>
<accession>A0A382DTW7</accession>
<dbReference type="AlphaFoldDB" id="A0A382DTW7"/>
<feature type="region of interest" description="Disordered" evidence="1">
    <location>
        <begin position="1"/>
        <end position="25"/>
    </location>
</feature>
<evidence type="ECO:0000256" key="1">
    <source>
        <dbReference type="SAM" id="MobiDB-lite"/>
    </source>
</evidence>
<gene>
    <name evidence="2" type="ORF">METZ01_LOCUS194724</name>
</gene>
<feature type="compositionally biased region" description="Basic and acidic residues" evidence="1">
    <location>
        <begin position="14"/>
        <end position="25"/>
    </location>
</feature>
<dbReference type="EMBL" id="UINC01041088">
    <property type="protein sequence ID" value="SVB41870.1"/>
    <property type="molecule type" value="Genomic_DNA"/>
</dbReference>
<name>A0A382DTW7_9ZZZZ</name>
<reference evidence="2" key="1">
    <citation type="submission" date="2018-05" db="EMBL/GenBank/DDBJ databases">
        <authorList>
            <person name="Lanie J.A."/>
            <person name="Ng W.-L."/>
            <person name="Kazmierczak K.M."/>
            <person name="Andrzejewski T.M."/>
            <person name="Davidsen T.M."/>
            <person name="Wayne K.J."/>
            <person name="Tettelin H."/>
            <person name="Glass J.I."/>
            <person name="Rusch D."/>
            <person name="Podicherti R."/>
            <person name="Tsui H.-C.T."/>
            <person name="Winkler M.E."/>
        </authorList>
    </citation>
    <scope>NUCLEOTIDE SEQUENCE</scope>
</reference>
<protein>
    <submittedName>
        <fullName evidence="2">Uncharacterized protein</fullName>
    </submittedName>
</protein>
<evidence type="ECO:0000313" key="2">
    <source>
        <dbReference type="EMBL" id="SVB41870.1"/>
    </source>
</evidence>